<keyword evidence="1" id="KW-1133">Transmembrane helix</keyword>
<reference evidence="2" key="1">
    <citation type="submission" date="2023-01" db="EMBL/GenBank/DDBJ databases">
        <title>Biogeochemical cycle of methane in antarctic sediments.</title>
        <authorList>
            <person name="Roldan D.M."/>
            <person name="Menes R.J."/>
        </authorList>
    </citation>
    <scope>NUCLEOTIDE SEQUENCE [LARGE SCALE GENOMIC DNA]</scope>
    <source>
        <strain evidence="2">K-2018 MAG008</strain>
    </source>
</reference>
<name>A0AA43Q8J7_9GAMM</name>
<proteinExistence type="predicted"/>
<keyword evidence="3" id="KW-1185">Reference proteome</keyword>
<keyword evidence="1" id="KW-0472">Membrane</keyword>
<dbReference type="InterPro" id="IPR021382">
    <property type="entry name" value="DUF3014"/>
</dbReference>
<sequence>MNRYQQVNDKKSGRSVIPVVIILITLAGVAWFYTEYQQHSAVSGAKTQALELPLVTDAIDPLVNGASIIDEMTTTEAGIDNIEAGIDNIIELQQDNLFVLPDLEHSDALLRQEIEGISPEFSEWLNADQLIRKYVVMANDFSQELRLEKHLRFLKLEQPFTVDPNNESSFIAMKSYQRYDRLAAAINGMDVQATLTVYKKFRPLLLQVFSEFSYPVEYRLDDILTKAAAVILAAPLMDGQIAVVKHAVNYKFADPQLEALSPIHKQMLRMGPENTRIIQHKLRSLVEALVNQREQ</sequence>
<keyword evidence="1" id="KW-0812">Transmembrane</keyword>
<evidence type="ECO:0000313" key="2">
    <source>
        <dbReference type="EMBL" id="MDI1231268.1"/>
    </source>
</evidence>
<comment type="caution">
    <text evidence="2">The sequence shown here is derived from an EMBL/GenBank/DDBJ whole genome shotgun (WGS) entry which is preliminary data.</text>
</comment>
<gene>
    <name evidence="2" type="ORF">PSU93_08985</name>
</gene>
<protein>
    <submittedName>
        <fullName evidence="2">DUF3014 domain-containing protein</fullName>
    </submittedName>
</protein>
<organism evidence="2 3">
    <name type="scientific">Candidatus Methylobacter titanis</name>
    <dbReference type="NCBI Taxonomy" id="3053457"/>
    <lineage>
        <taxon>Bacteria</taxon>
        <taxon>Pseudomonadati</taxon>
        <taxon>Pseudomonadota</taxon>
        <taxon>Gammaproteobacteria</taxon>
        <taxon>Methylococcales</taxon>
        <taxon>Methylococcaceae</taxon>
        <taxon>Methylobacter</taxon>
    </lineage>
</organism>
<dbReference type="AlphaFoldDB" id="A0AA43Q8J7"/>
<dbReference type="Pfam" id="PF11219">
    <property type="entry name" value="DUF3014"/>
    <property type="match status" value="1"/>
</dbReference>
<evidence type="ECO:0000256" key="1">
    <source>
        <dbReference type="SAM" id="Phobius"/>
    </source>
</evidence>
<accession>A0AA43Q8J7</accession>
<dbReference type="Proteomes" id="UP001160519">
    <property type="component" value="Unassembled WGS sequence"/>
</dbReference>
<evidence type="ECO:0000313" key="3">
    <source>
        <dbReference type="Proteomes" id="UP001160519"/>
    </source>
</evidence>
<dbReference type="EMBL" id="JAQSDF010000025">
    <property type="protein sequence ID" value="MDI1231268.1"/>
    <property type="molecule type" value="Genomic_DNA"/>
</dbReference>
<feature type="transmembrane region" description="Helical" evidence="1">
    <location>
        <begin position="12"/>
        <end position="33"/>
    </location>
</feature>